<name>A0AAE0ZSA3_9GAST</name>
<evidence type="ECO:0000313" key="2">
    <source>
        <dbReference type="EMBL" id="KAK3774041.1"/>
    </source>
</evidence>
<reference evidence="2" key="1">
    <citation type="journal article" date="2023" name="G3 (Bethesda)">
        <title>A reference genome for the long-term kleptoplast-retaining sea slug Elysia crispata morphotype clarki.</title>
        <authorList>
            <person name="Eastman K.E."/>
            <person name="Pendleton A.L."/>
            <person name="Shaikh M.A."/>
            <person name="Suttiyut T."/>
            <person name="Ogas R."/>
            <person name="Tomko P."/>
            <person name="Gavelis G."/>
            <person name="Widhalm J.R."/>
            <person name="Wisecaver J.H."/>
        </authorList>
    </citation>
    <scope>NUCLEOTIDE SEQUENCE</scope>
    <source>
        <strain evidence="2">ECLA1</strain>
    </source>
</reference>
<gene>
    <name evidence="2" type="ORF">RRG08_030123</name>
</gene>
<accession>A0AAE0ZSA3</accession>
<dbReference type="Proteomes" id="UP001283361">
    <property type="component" value="Unassembled WGS sequence"/>
</dbReference>
<keyword evidence="3" id="KW-1185">Reference proteome</keyword>
<evidence type="ECO:0000313" key="3">
    <source>
        <dbReference type="Proteomes" id="UP001283361"/>
    </source>
</evidence>
<feature type="region of interest" description="Disordered" evidence="1">
    <location>
        <begin position="23"/>
        <end position="44"/>
    </location>
</feature>
<dbReference type="EMBL" id="JAWDGP010003469">
    <property type="protein sequence ID" value="KAK3774041.1"/>
    <property type="molecule type" value="Genomic_DNA"/>
</dbReference>
<dbReference type="AlphaFoldDB" id="A0AAE0ZSA3"/>
<proteinExistence type="predicted"/>
<comment type="caution">
    <text evidence="2">The sequence shown here is derived from an EMBL/GenBank/DDBJ whole genome shotgun (WGS) entry which is preliminary data.</text>
</comment>
<sequence length="89" mass="10151">MKLLGDRRDIGAFLVRDQLRLHSASNQSQTSAREHLLSHSASEQSRKSEYIRYLALESGQTTSISHSNRARPHLCHTRIGPDHIYLTLE</sequence>
<organism evidence="2 3">
    <name type="scientific">Elysia crispata</name>
    <name type="common">lettuce slug</name>
    <dbReference type="NCBI Taxonomy" id="231223"/>
    <lineage>
        <taxon>Eukaryota</taxon>
        <taxon>Metazoa</taxon>
        <taxon>Spiralia</taxon>
        <taxon>Lophotrochozoa</taxon>
        <taxon>Mollusca</taxon>
        <taxon>Gastropoda</taxon>
        <taxon>Heterobranchia</taxon>
        <taxon>Euthyneura</taxon>
        <taxon>Panpulmonata</taxon>
        <taxon>Sacoglossa</taxon>
        <taxon>Placobranchoidea</taxon>
        <taxon>Plakobranchidae</taxon>
        <taxon>Elysia</taxon>
    </lineage>
</organism>
<protein>
    <submittedName>
        <fullName evidence="2">Uncharacterized protein</fullName>
    </submittedName>
</protein>
<evidence type="ECO:0000256" key="1">
    <source>
        <dbReference type="SAM" id="MobiDB-lite"/>
    </source>
</evidence>